<evidence type="ECO:0000313" key="3">
    <source>
        <dbReference type="Proteomes" id="UP000192610"/>
    </source>
</evidence>
<dbReference type="InterPro" id="IPR029044">
    <property type="entry name" value="Nucleotide-diphossugar_trans"/>
</dbReference>
<name>A0A1V9EA55_9BACT</name>
<dbReference type="EMBL" id="LVXG01000056">
    <property type="protein sequence ID" value="OQP43018.1"/>
    <property type="molecule type" value="Genomic_DNA"/>
</dbReference>
<organism evidence="2 3">
    <name type="scientific">Niastella yeongjuensis</name>
    <dbReference type="NCBI Taxonomy" id="354355"/>
    <lineage>
        <taxon>Bacteria</taxon>
        <taxon>Pseudomonadati</taxon>
        <taxon>Bacteroidota</taxon>
        <taxon>Chitinophagia</taxon>
        <taxon>Chitinophagales</taxon>
        <taxon>Chitinophagaceae</taxon>
        <taxon>Niastella</taxon>
    </lineage>
</organism>
<dbReference type="Gene3D" id="3.90.550.10">
    <property type="entry name" value="Spore Coat Polysaccharide Biosynthesis Protein SpsA, Chain A"/>
    <property type="match status" value="1"/>
</dbReference>
<dbReference type="Proteomes" id="UP000192610">
    <property type="component" value="Unassembled WGS sequence"/>
</dbReference>
<reference evidence="3" key="1">
    <citation type="submission" date="2016-04" db="EMBL/GenBank/DDBJ databases">
        <authorList>
            <person name="Chen L."/>
            <person name="Zhuang W."/>
            <person name="Wang G."/>
        </authorList>
    </citation>
    <scope>NUCLEOTIDE SEQUENCE [LARGE SCALE GENOMIC DNA]</scope>
    <source>
        <strain evidence="3">17621</strain>
    </source>
</reference>
<evidence type="ECO:0000313" key="2">
    <source>
        <dbReference type="EMBL" id="OQP43018.1"/>
    </source>
</evidence>
<dbReference type="PANTHER" id="PTHR22916:SF3">
    <property type="entry name" value="UDP-GLCNAC:BETAGAL BETA-1,3-N-ACETYLGLUCOSAMINYLTRANSFERASE-LIKE PROTEIN 1"/>
    <property type="match status" value="1"/>
</dbReference>
<dbReference type="STRING" id="354355.SAMN05660816_03228"/>
<dbReference type="GO" id="GO:0016758">
    <property type="term" value="F:hexosyltransferase activity"/>
    <property type="evidence" value="ECO:0007669"/>
    <property type="project" value="UniProtKB-ARBA"/>
</dbReference>
<accession>A0A1V9EA55</accession>
<evidence type="ECO:0000259" key="1">
    <source>
        <dbReference type="Pfam" id="PF00535"/>
    </source>
</evidence>
<dbReference type="Pfam" id="PF00535">
    <property type="entry name" value="Glycos_transf_2"/>
    <property type="match status" value="1"/>
</dbReference>
<dbReference type="SUPFAM" id="SSF53448">
    <property type="entry name" value="Nucleotide-diphospho-sugar transferases"/>
    <property type="match status" value="1"/>
</dbReference>
<dbReference type="PANTHER" id="PTHR22916">
    <property type="entry name" value="GLYCOSYLTRANSFERASE"/>
    <property type="match status" value="1"/>
</dbReference>
<proteinExistence type="predicted"/>
<keyword evidence="3" id="KW-1185">Reference proteome</keyword>
<protein>
    <recommendedName>
        <fullName evidence="1">Glycosyltransferase 2-like domain-containing protein</fullName>
    </recommendedName>
</protein>
<feature type="domain" description="Glycosyltransferase 2-like" evidence="1">
    <location>
        <begin position="39"/>
        <end position="201"/>
    </location>
</feature>
<dbReference type="InterPro" id="IPR001173">
    <property type="entry name" value="Glyco_trans_2-like"/>
</dbReference>
<comment type="caution">
    <text evidence="2">The sequence shown here is derived from an EMBL/GenBank/DDBJ whole genome shotgun (WGS) entry which is preliminary data.</text>
</comment>
<dbReference type="CDD" id="cd00761">
    <property type="entry name" value="Glyco_tranf_GTA_type"/>
    <property type="match status" value="1"/>
</dbReference>
<dbReference type="AlphaFoldDB" id="A0A1V9EA55"/>
<sequence length="326" mass="37654">MGINTVNGERRLFLKGNSQAILPTGNLAKPSSVIISMVSVIIPTYNRAHLIQESIYSVLNQTYKDLELIIVDDGSTDNTEEIIRAIPDPRIQYYKLPHSGRTAISKNFAIRRSKGTLIAFNDSDDTWENSKLEKQVTLLEQHPHIGFSITDAVNYIAGQILSPRTYVVSQGIEYANIFNRMKENRFVVYNPTILMRRACFDKTGLFDETMPFGSDFHFNILLAFYFDAAIIYEPLLWRLMHSANDSIQAPVKNLEGFMNTFEYLYNNNMVSKKYLYKAKSHAYRQIGHLFKRASNLTAARQNYRQSLKYNLLQPLCYWLLLKTYRN</sequence>
<gene>
    <name evidence="2" type="ORF">A4H97_12795</name>
</gene>